<dbReference type="Proteomes" id="UP000008281">
    <property type="component" value="Unassembled WGS sequence"/>
</dbReference>
<dbReference type="InParanoid" id="E3LNN6"/>
<dbReference type="OrthoDB" id="5875578at2759"/>
<evidence type="ECO:0000256" key="1">
    <source>
        <dbReference type="SAM" id="SignalP"/>
    </source>
</evidence>
<dbReference type="EMBL" id="DS268412">
    <property type="protein sequence ID" value="EFP05789.1"/>
    <property type="molecule type" value="Genomic_DNA"/>
</dbReference>
<dbReference type="Pfam" id="PF01681">
    <property type="entry name" value="C6"/>
    <property type="match status" value="1"/>
</dbReference>
<evidence type="ECO:0000313" key="4">
    <source>
        <dbReference type="Proteomes" id="UP000008281"/>
    </source>
</evidence>
<keyword evidence="4" id="KW-1185">Reference proteome</keyword>
<feature type="signal peptide" evidence="1">
    <location>
        <begin position="1"/>
        <end position="16"/>
    </location>
</feature>
<dbReference type="InterPro" id="IPR002601">
    <property type="entry name" value="C6_domain"/>
</dbReference>
<name>E3LNN6_CAERE</name>
<dbReference type="AlphaFoldDB" id="E3LNN6"/>
<dbReference type="HOGENOM" id="CLU_074197_1_0_1"/>
<gene>
    <name evidence="3" type="ORF">CRE_27450</name>
</gene>
<evidence type="ECO:0000259" key="2">
    <source>
        <dbReference type="SMART" id="SM01048"/>
    </source>
</evidence>
<evidence type="ECO:0000313" key="3">
    <source>
        <dbReference type="EMBL" id="EFP05789.1"/>
    </source>
</evidence>
<reference evidence="3" key="1">
    <citation type="submission" date="2007-07" db="EMBL/GenBank/DDBJ databases">
        <title>PCAP assembly of the Caenorhabditis remanei genome.</title>
        <authorList>
            <consortium name="The Caenorhabditis remanei Sequencing Consortium"/>
            <person name="Wilson R.K."/>
        </authorList>
    </citation>
    <scope>NUCLEOTIDE SEQUENCE [LARGE SCALE GENOMIC DNA]</scope>
    <source>
        <strain evidence="3">PB4641</strain>
    </source>
</reference>
<feature type="domain" description="C6" evidence="2">
    <location>
        <begin position="59"/>
        <end position="155"/>
    </location>
</feature>
<protein>
    <recommendedName>
        <fullName evidence="2">C6 domain-containing protein</fullName>
    </recommendedName>
</protein>
<feature type="chain" id="PRO_5003175027" description="C6 domain-containing protein" evidence="1">
    <location>
        <begin position="17"/>
        <end position="158"/>
    </location>
</feature>
<organism evidence="4">
    <name type="scientific">Caenorhabditis remanei</name>
    <name type="common">Caenorhabditis vulgaris</name>
    <dbReference type="NCBI Taxonomy" id="31234"/>
    <lineage>
        <taxon>Eukaryota</taxon>
        <taxon>Metazoa</taxon>
        <taxon>Ecdysozoa</taxon>
        <taxon>Nematoda</taxon>
        <taxon>Chromadorea</taxon>
        <taxon>Rhabditida</taxon>
        <taxon>Rhabditina</taxon>
        <taxon>Rhabditomorpha</taxon>
        <taxon>Rhabditoidea</taxon>
        <taxon>Rhabditidae</taxon>
        <taxon>Peloderinae</taxon>
        <taxon>Caenorhabditis</taxon>
    </lineage>
</organism>
<proteinExistence type="predicted"/>
<keyword evidence="1" id="KW-0732">Signal</keyword>
<sequence>MLFFTLFLCCIVFLTSENSFIANACLATSPASNPVVTTEAPVLRTCPESDVILGTPNIGNPTRLDVISFGFSSTQIGNTLETESTMKISCATAEIGKRALMQFNSLGSPLENGDGSTPTQNVTVTLSCSSVDMIWEYSVVYMGNTITRTVNTVTCTQA</sequence>
<dbReference type="SMART" id="SM01048">
    <property type="entry name" value="C6"/>
    <property type="match status" value="1"/>
</dbReference>
<accession>E3LNN6</accession>